<comment type="caution">
    <text evidence="6">The sequence shown here is derived from an EMBL/GenBank/DDBJ whole genome shotgun (WGS) entry which is preliminary data.</text>
</comment>
<dbReference type="GO" id="GO:0005634">
    <property type="term" value="C:nucleus"/>
    <property type="evidence" value="ECO:0007669"/>
    <property type="project" value="TreeGrafter"/>
</dbReference>
<evidence type="ECO:0000256" key="4">
    <source>
        <dbReference type="ARBA" id="ARBA00022691"/>
    </source>
</evidence>
<proteinExistence type="inferred from homology"/>
<dbReference type="GO" id="GO:0003677">
    <property type="term" value="F:DNA binding"/>
    <property type="evidence" value="ECO:0007669"/>
    <property type="project" value="TreeGrafter"/>
</dbReference>
<evidence type="ECO:0000313" key="6">
    <source>
        <dbReference type="EMBL" id="KAH9384447.1"/>
    </source>
</evidence>
<dbReference type="InterPro" id="IPR018117">
    <property type="entry name" value="C5_DNA_meth_AS"/>
</dbReference>
<sequence>MLCSKALKRISNTESLTEANAEQWELRGAISQNSKGDVLYASLRWRQKTYLVGSCVFLTPGTVKLGAGPKDLPRRARRAHKKQREPFQVARILSLTGRSGTREASVRVGLFYSSPVWAVENCQLASRAYQRNFPNTTLFVQDCNQVLSDVLAGKKTNSAGQILPQKGDVELLCGGPPCQGFSALNRFQSSEPSMAKSALVSTYLSMCDYYRPQLFLLENVPGFVSSHGGHMLPLTLLALLRMGYQCACTMLQAARYGLPQSRSRCALGQASGSPG</sequence>
<feature type="active site" evidence="5">
    <location>
        <position position="178"/>
    </location>
</feature>
<dbReference type="SUPFAM" id="SSF53335">
    <property type="entry name" value="S-adenosyl-L-methionine-dependent methyltransferases"/>
    <property type="match status" value="1"/>
</dbReference>
<protein>
    <recommendedName>
        <fullName evidence="1">DNA (cytosine-5-)-methyltransferase</fullName>
        <ecNumber evidence="1">2.1.1.37</ecNumber>
    </recommendedName>
</protein>
<keyword evidence="4 5" id="KW-0949">S-adenosyl-L-methionine</keyword>
<evidence type="ECO:0000256" key="1">
    <source>
        <dbReference type="ARBA" id="ARBA00011975"/>
    </source>
</evidence>
<dbReference type="PANTHER" id="PTHR10629:SF52">
    <property type="entry name" value="DNA (CYTOSINE-5)-METHYLTRANSFERASE 1"/>
    <property type="match status" value="1"/>
</dbReference>
<evidence type="ECO:0000256" key="3">
    <source>
        <dbReference type="ARBA" id="ARBA00022679"/>
    </source>
</evidence>
<organism evidence="6 7">
    <name type="scientific">Haemaphysalis longicornis</name>
    <name type="common">Bush tick</name>
    <dbReference type="NCBI Taxonomy" id="44386"/>
    <lineage>
        <taxon>Eukaryota</taxon>
        <taxon>Metazoa</taxon>
        <taxon>Ecdysozoa</taxon>
        <taxon>Arthropoda</taxon>
        <taxon>Chelicerata</taxon>
        <taxon>Arachnida</taxon>
        <taxon>Acari</taxon>
        <taxon>Parasitiformes</taxon>
        <taxon>Ixodida</taxon>
        <taxon>Ixodoidea</taxon>
        <taxon>Ixodidae</taxon>
        <taxon>Haemaphysalinae</taxon>
        <taxon>Haemaphysalis</taxon>
    </lineage>
</organism>
<reference evidence="6 7" key="1">
    <citation type="journal article" date="2020" name="Cell">
        <title>Large-Scale Comparative Analyses of Tick Genomes Elucidate Their Genetic Diversity and Vector Capacities.</title>
        <authorList>
            <consortium name="Tick Genome and Microbiome Consortium (TIGMIC)"/>
            <person name="Jia N."/>
            <person name="Wang J."/>
            <person name="Shi W."/>
            <person name="Du L."/>
            <person name="Sun Y."/>
            <person name="Zhan W."/>
            <person name="Jiang J.F."/>
            <person name="Wang Q."/>
            <person name="Zhang B."/>
            <person name="Ji P."/>
            <person name="Bell-Sakyi L."/>
            <person name="Cui X.M."/>
            <person name="Yuan T.T."/>
            <person name="Jiang B.G."/>
            <person name="Yang W.F."/>
            <person name="Lam T.T."/>
            <person name="Chang Q.C."/>
            <person name="Ding S.J."/>
            <person name="Wang X.J."/>
            <person name="Zhu J.G."/>
            <person name="Ruan X.D."/>
            <person name="Zhao L."/>
            <person name="Wei J.T."/>
            <person name="Ye R.Z."/>
            <person name="Que T.C."/>
            <person name="Du C.H."/>
            <person name="Zhou Y.H."/>
            <person name="Cheng J.X."/>
            <person name="Dai P.F."/>
            <person name="Guo W.B."/>
            <person name="Han X.H."/>
            <person name="Huang E.J."/>
            <person name="Li L.F."/>
            <person name="Wei W."/>
            <person name="Gao Y.C."/>
            <person name="Liu J.Z."/>
            <person name="Shao H.Z."/>
            <person name="Wang X."/>
            <person name="Wang C.C."/>
            <person name="Yang T.C."/>
            <person name="Huo Q.B."/>
            <person name="Li W."/>
            <person name="Chen H.Y."/>
            <person name="Chen S.E."/>
            <person name="Zhou L.G."/>
            <person name="Ni X.B."/>
            <person name="Tian J.H."/>
            <person name="Sheng Y."/>
            <person name="Liu T."/>
            <person name="Pan Y.S."/>
            <person name="Xia L.Y."/>
            <person name="Li J."/>
            <person name="Zhao F."/>
            <person name="Cao W.C."/>
        </authorList>
    </citation>
    <scope>NUCLEOTIDE SEQUENCE [LARGE SCALE GENOMIC DNA]</scope>
    <source>
        <strain evidence="6">HaeL-2018</strain>
    </source>
</reference>
<dbReference type="GO" id="GO:0032259">
    <property type="term" value="P:methylation"/>
    <property type="evidence" value="ECO:0007669"/>
    <property type="project" value="UniProtKB-KW"/>
</dbReference>
<keyword evidence="3 5" id="KW-0808">Transferase</keyword>
<dbReference type="AlphaFoldDB" id="A0A9J6H162"/>
<evidence type="ECO:0000313" key="7">
    <source>
        <dbReference type="Proteomes" id="UP000821853"/>
    </source>
</evidence>
<dbReference type="EC" id="2.1.1.37" evidence="1"/>
<evidence type="ECO:0000256" key="2">
    <source>
        <dbReference type="ARBA" id="ARBA00022603"/>
    </source>
</evidence>
<evidence type="ECO:0000256" key="5">
    <source>
        <dbReference type="PROSITE-ProRule" id="PRU01016"/>
    </source>
</evidence>
<dbReference type="InterPro" id="IPR001525">
    <property type="entry name" value="C5_MeTfrase"/>
</dbReference>
<dbReference type="Proteomes" id="UP000821853">
    <property type="component" value="Unassembled WGS sequence"/>
</dbReference>
<dbReference type="Gene3D" id="3.40.50.150">
    <property type="entry name" value="Vaccinia Virus protein VP39"/>
    <property type="match status" value="1"/>
</dbReference>
<dbReference type="PROSITE" id="PS00094">
    <property type="entry name" value="C5_MTASE_1"/>
    <property type="match status" value="1"/>
</dbReference>
<dbReference type="VEuPathDB" id="VectorBase:HLOH_064398"/>
<gene>
    <name evidence="6" type="ORF">HPB48_026454</name>
</gene>
<accession>A0A9J6H162</accession>
<name>A0A9J6H162_HAELO</name>
<dbReference type="GO" id="GO:0044027">
    <property type="term" value="P:negative regulation of gene expression via chromosomal CpG island methylation"/>
    <property type="evidence" value="ECO:0007669"/>
    <property type="project" value="TreeGrafter"/>
</dbReference>
<dbReference type="GO" id="GO:0003886">
    <property type="term" value="F:DNA (cytosine-5-)-methyltransferase activity"/>
    <property type="evidence" value="ECO:0007669"/>
    <property type="project" value="UniProtKB-EC"/>
</dbReference>
<dbReference type="InterPro" id="IPR029063">
    <property type="entry name" value="SAM-dependent_MTases_sf"/>
</dbReference>
<dbReference type="OrthoDB" id="5376140at2759"/>
<dbReference type="InterPro" id="IPR050390">
    <property type="entry name" value="C5-Methyltransferase"/>
</dbReference>
<keyword evidence="7" id="KW-1185">Reference proteome</keyword>
<comment type="similarity">
    <text evidence="5">Belongs to the class I-like SAM-binding methyltransferase superfamily. C5-methyltransferase family.</text>
</comment>
<dbReference type="Pfam" id="PF00145">
    <property type="entry name" value="DNA_methylase"/>
    <property type="match status" value="1"/>
</dbReference>
<dbReference type="PROSITE" id="PS51679">
    <property type="entry name" value="SAM_MT_C5"/>
    <property type="match status" value="1"/>
</dbReference>
<dbReference type="PANTHER" id="PTHR10629">
    <property type="entry name" value="CYTOSINE-SPECIFIC METHYLTRANSFERASE"/>
    <property type="match status" value="1"/>
</dbReference>
<dbReference type="EMBL" id="JABSTR010002419">
    <property type="protein sequence ID" value="KAH9384447.1"/>
    <property type="molecule type" value="Genomic_DNA"/>
</dbReference>
<keyword evidence="2 5" id="KW-0489">Methyltransferase</keyword>